<dbReference type="InterPro" id="IPR016135">
    <property type="entry name" value="UBQ-conjugating_enzyme/RWD"/>
</dbReference>
<reference evidence="9" key="1">
    <citation type="submission" date="2021-01" db="EMBL/GenBank/DDBJ databases">
        <authorList>
            <person name="Corre E."/>
            <person name="Pelletier E."/>
            <person name="Niang G."/>
            <person name="Scheremetjew M."/>
            <person name="Finn R."/>
            <person name="Kale V."/>
            <person name="Holt S."/>
            <person name="Cochrane G."/>
            <person name="Meng A."/>
            <person name="Brown T."/>
            <person name="Cohen L."/>
        </authorList>
    </citation>
    <scope>NUCLEOTIDE SEQUENCE</scope>
    <source>
        <strain evidence="9">CCMP2078</strain>
    </source>
</reference>
<evidence type="ECO:0000256" key="1">
    <source>
        <dbReference type="ARBA" id="ARBA00012486"/>
    </source>
</evidence>
<dbReference type="PROSITE" id="PS50127">
    <property type="entry name" value="UBC_2"/>
    <property type="match status" value="1"/>
</dbReference>
<dbReference type="GO" id="GO:0005524">
    <property type="term" value="F:ATP binding"/>
    <property type="evidence" value="ECO:0007669"/>
    <property type="project" value="UniProtKB-UniRule"/>
</dbReference>
<sequence length="172" mass="19488">MGSEGGSDYGAELLRRQLHELHRNPPEGVSVGLVDDSNIFVWEVMIVGAPNTFYEEGMFRATLEFPPDFPNSPPVMRFISEMWHPNVYEDGRVCISILHPPGDDEMNDQETAEERWRPILGVEQIILSVLSMLGDANADSPANVDAAVQFRDDLEAFKKRVRRCVRKSQEEL</sequence>
<evidence type="ECO:0000256" key="4">
    <source>
        <dbReference type="ARBA" id="ARBA00022786"/>
    </source>
</evidence>
<name>A0A7R9U7A3_9STRA</name>
<dbReference type="SUPFAM" id="SSF54495">
    <property type="entry name" value="UBC-like"/>
    <property type="match status" value="1"/>
</dbReference>
<evidence type="ECO:0000256" key="5">
    <source>
        <dbReference type="ARBA" id="ARBA00022840"/>
    </source>
</evidence>
<organism evidence="9">
    <name type="scientific">Pinguiococcus pyrenoidosus</name>
    <dbReference type="NCBI Taxonomy" id="172671"/>
    <lineage>
        <taxon>Eukaryota</taxon>
        <taxon>Sar</taxon>
        <taxon>Stramenopiles</taxon>
        <taxon>Ochrophyta</taxon>
        <taxon>Pinguiophyceae</taxon>
        <taxon>Pinguiochrysidales</taxon>
        <taxon>Pinguiochrysidaceae</taxon>
        <taxon>Pinguiococcus</taxon>
    </lineage>
</organism>
<protein>
    <recommendedName>
        <fullName evidence="1">E2 ubiquitin-conjugating enzyme</fullName>
        <ecNumber evidence="1">2.3.2.23</ecNumber>
    </recommendedName>
</protein>
<keyword evidence="2" id="KW-0808">Transferase</keyword>
<evidence type="ECO:0000313" key="9">
    <source>
        <dbReference type="EMBL" id="CAD8257139.1"/>
    </source>
</evidence>
<dbReference type="GO" id="GO:0061631">
    <property type="term" value="F:ubiquitin conjugating enzyme activity"/>
    <property type="evidence" value="ECO:0007669"/>
    <property type="project" value="UniProtKB-EC"/>
</dbReference>
<dbReference type="Gene3D" id="3.10.110.10">
    <property type="entry name" value="Ubiquitin Conjugating Enzyme"/>
    <property type="match status" value="1"/>
</dbReference>
<proteinExistence type="inferred from homology"/>
<accession>A0A7R9U7A3</accession>
<feature type="domain" description="UBC core" evidence="8">
    <location>
        <begin position="9"/>
        <end position="170"/>
    </location>
</feature>
<dbReference type="AlphaFoldDB" id="A0A7R9U7A3"/>
<dbReference type="Pfam" id="PF00179">
    <property type="entry name" value="UQ_con"/>
    <property type="match status" value="1"/>
</dbReference>
<evidence type="ECO:0000256" key="6">
    <source>
        <dbReference type="PROSITE-ProRule" id="PRU10133"/>
    </source>
</evidence>
<comment type="similarity">
    <text evidence="7">Belongs to the ubiquitin-conjugating enzyme family.</text>
</comment>
<evidence type="ECO:0000256" key="3">
    <source>
        <dbReference type="ARBA" id="ARBA00022741"/>
    </source>
</evidence>
<dbReference type="PROSITE" id="PS00183">
    <property type="entry name" value="UBC_1"/>
    <property type="match status" value="1"/>
</dbReference>
<dbReference type="InterPro" id="IPR050113">
    <property type="entry name" value="Ub_conjugating_enzyme"/>
</dbReference>
<dbReference type="PANTHER" id="PTHR24067">
    <property type="entry name" value="UBIQUITIN-CONJUGATING ENZYME E2"/>
    <property type="match status" value="1"/>
</dbReference>
<dbReference type="EC" id="2.3.2.23" evidence="1"/>
<dbReference type="CDD" id="cd23795">
    <property type="entry name" value="UBCc_UBE2G1"/>
    <property type="match status" value="1"/>
</dbReference>
<dbReference type="SMART" id="SM00212">
    <property type="entry name" value="UBCc"/>
    <property type="match status" value="1"/>
</dbReference>
<keyword evidence="4 7" id="KW-0833">Ubl conjugation pathway</keyword>
<evidence type="ECO:0000256" key="7">
    <source>
        <dbReference type="RuleBase" id="RU362109"/>
    </source>
</evidence>
<feature type="active site" description="Glycyl thioester intermediate" evidence="6">
    <location>
        <position position="94"/>
    </location>
</feature>
<gene>
    <name evidence="9" type="ORF">PPYR1160_LOCUS6631</name>
</gene>
<dbReference type="EMBL" id="HBEA01008610">
    <property type="protein sequence ID" value="CAD8257139.1"/>
    <property type="molecule type" value="Transcribed_RNA"/>
</dbReference>
<dbReference type="InterPro" id="IPR023313">
    <property type="entry name" value="UBQ-conjugating_AS"/>
</dbReference>
<evidence type="ECO:0000256" key="2">
    <source>
        <dbReference type="ARBA" id="ARBA00022679"/>
    </source>
</evidence>
<dbReference type="InterPro" id="IPR000608">
    <property type="entry name" value="UBC"/>
</dbReference>
<keyword evidence="3 7" id="KW-0547">Nucleotide-binding</keyword>
<dbReference type="FunFam" id="3.10.110.10:FF:000025">
    <property type="entry name" value="ubiquitin-conjugating enzyme E2 7"/>
    <property type="match status" value="1"/>
</dbReference>
<keyword evidence="5 7" id="KW-0067">ATP-binding</keyword>
<evidence type="ECO:0000259" key="8">
    <source>
        <dbReference type="PROSITE" id="PS50127"/>
    </source>
</evidence>